<dbReference type="PANTHER" id="PTHR30146">
    <property type="entry name" value="LACI-RELATED TRANSCRIPTIONAL REPRESSOR"/>
    <property type="match status" value="1"/>
</dbReference>
<dbReference type="PANTHER" id="PTHR30146:SF109">
    <property type="entry name" value="HTH-TYPE TRANSCRIPTIONAL REGULATOR GALS"/>
    <property type="match status" value="1"/>
</dbReference>
<dbReference type="SMART" id="SM00354">
    <property type="entry name" value="HTH_LACI"/>
    <property type="match status" value="1"/>
</dbReference>
<dbReference type="GO" id="GO:0003700">
    <property type="term" value="F:DNA-binding transcription factor activity"/>
    <property type="evidence" value="ECO:0007669"/>
    <property type="project" value="TreeGrafter"/>
</dbReference>
<dbReference type="PROSITE" id="PS50932">
    <property type="entry name" value="HTH_LACI_2"/>
    <property type="match status" value="1"/>
</dbReference>
<dbReference type="InterPro" id="IPR001761">
    <property type="entry name" value="Peripla_BP/Lac1_sug-bd_dom"/>
</dbReference>
<feature type="domain" description="HTH lacI-type" evidence="4">
    <location>
        <begin position="6"/>
        <end position="60"/>
    </location>
</feature>
<sequence length="334" mass="37300">MPKKVVTLKNIAEELGLSITAVSKALRGEPGIGRETVERVKETAKRMNYMPNSVAKSLRTNTTKTLGLIVSDSSFSFFTPVIEGVEKAAAEYGYNIILCNAYSNEEKEKESVRILANKRVDGLILAASMLNGEDHREFLDSFGIPYVFVIRKSESDQSDYVVNDNINGSFQMVDYLIKTGSKNIYFINIYEKIMSYSDRMVGYKRALAENGIEFDERFLYGAKPAVEDGYSAMKRILASGGDVDAVFCGCDVIAIGAMEAIIEAGLKIPEDIRVAGYDDIEYAAYLRVPLTTVRQPKYKIGRMGTEILIDKIQGKFEERQNIVLRPDLVLRHST</sequence>
<keyword evidence="2 5" id="KW-0238">DNA-binding</keyword>
<accession>A0AAU8A860</accession>
<dbReference type="InterPro" id="IPR010982">
    <property type="entry name" value="Lambda_DNA-bd_dom_sf"/>
</dbReference>
<dbReference type="RefSeq" id="WP_079545769.1">
    <property type="nucleotide sequence ID" value="NZ_CP117826.1"/>
</dbReference>
<evidence type="ECO:0000256" key="1">
    <source>
        <dbReference type="ARBA" id="ARBA00023015"/>
    </source>
</evidence>
<dbReference type="SUPFAM" id="SSF47413">
    <property type="entry name" value="lambda repressor-like DNA-binding domains"/>
    <property type="match status" value="1"/>
</dbReference>
<protein>
    <submittedName>
        <fullName evidence="5">LacI family DNA-binding transcriptional regulator</fullName>
    </submittedName>
</protein>
<dbReference type="CDD" id="cd01392">
    <property type="entry name" value="HTH_LacI"/>
    <property type="match status" value="1"/>
</dbReference>
<dbReference type="CDD" id="cd06267">
    <property type="entry name" value="PBP1_LacI_sugar_binding-like"/>
    <property type="match status" value="1"/>
</dbReference>
<dbReference type="Gene3D" id="3.40.50.2300">
    <property type="match status" value="2"/>
</dbReference>
<keyword evidence="1" id="KW-0805">Transcription regulation</keyword>
<evidence type="ECO:0000313" key="5">
    <source>
        <dbReference type="EMBL" id="XCC62054.1"/>
    </source>
</evidence>
<evidence type="ECO:0000256" key="2">
    <source>
        <dbReference type="ARBA" id="ARBA00023125"/>
    </source>
</evidence>
<dbReference type="InterPro" id="IPR000843">
    <property type="entry name" value="HTH_LacI"/>
</dbReference>
<dbReference type="SUPFAM" id="SSF53822">
    <property type="entry name" value="Periplasmic binding protein-like I"/>
    <property type="match status" value="1"/>
</dbReference>
<proteinExistence type="predicted"/>
<dbReference type="InterPro" id="IPR028082">
    <property type="entry name" value="Peripla_BP_I"/>
</dbReference>
<organism evidence="5">
    <name type="scientific">Christensenella massiliensis</name>
    <dbReference type="NCBI Taxonomy" id="1805714"/>
    <lineage>
        <taxon>Bacteria</taxon>
        <taxon>Bacillati</taxon>
        <taxon>Bacillota</taxon>
        <taxon>Clostridia</taxon>
        <taxon>Christensenellales</taxon>
        <taxon>Christensenellaceae</taxon>
        <taxon>Christensenella</taxon>
    </lineage>
</organism>
<dbReference type="Pfam" id="PF00532">
    <property type="entry name" value="Peripla_BP_1"/>
    <property type="match status" value="1"/>
</dbReference>
<evidence type="ECO:0000256" key="3">
    <source>
        <dbReference type="ARBA" id="ARBA00023163"/>
    </source>
</evidence>
<keyword evidence="3" id="KW-0804">Transcription</keyword>
<gene>
    <name evidence="5" type="ORF">PUP29_11055</name>
</gene>
<dbReference type="EMBL" id="CP117826">
    <property type="protein sequence ID" value="XCC62054.1"/>
    <property type="molecule type" value="Genomic_DNA"/>
</dbReference>
<dbReference type="AlphaFoldDB" id="A0AAU8A860"/>
<dbReference type="Pfam" id="PF00356">
    <property type="entry name" value="LacI"/>
    <property type="match status" value="1"/>
</dbReference>
<name>A0AAU8A860_9FIRM</name>
<dbReference type="GO" id="GO:0000976">
    <property type="term" value="F:transcription cis-regulatory region binding"/>
    <property type="evidence" value="ECO:0007669"/>
    <property type="project" value="TreeGrafter"/>
</dbReference>
<evidence type="ECO:0000259" key="4">
    <source>
        <dbReference type="PROSITE" id="PS50932"/>
    </source>
</evidence>
<dbReference type="Gene3D" id="1.10.260.40">
    <property type="entry name" value="lambda repressor-like DNA-binding domains"/>
    <property type="match status" value="1"/>
</dbReference>
<reference evidence="5" key="1">
    <citation type="submission" date="2023-02" db="EMBL/GenBank/DDBJ databases">
        <title>Gut commensal Christensenella minuta modulates host metabolism via a new class of secondary bile acids.</title>
        <authorList>
            <person name="Liu C."/>
        </authorList>
    </citation>
    <scope>NUCLEOTIDE SEQUENCE</scope>
    <source>
        <strain evidence="5">CA70</strain>
    </source>
</reference>